<proteinExistence type="predicted"/>
<sequence>MITVLKIIEVLMFIFSGVSAFGFVYCVIKGVTAKSQLSAHQARNSGVKIMNQLIISLVIALVIYHYI</sequence>
<gene>
    <name evidence="2" type="ORF">C9F01_04585</name>
</gene>
<name>A0A659MF89_SALET</name>
<dbReference type="EMBL" id="PYJU01000024">
    <property type="protein sequence ID" value="TGC36864.1"/>
    <property type="molecule type" value="Genomic_DNA"/>
</dbReference>
<keyword evidence="1" id="KW-0472">Membrane</keyword>
<feature type="transmembrane region" description="Helical" evidence="1">
    <location>
        <begin position="6"/>
        <end position="28"/>
    </location>
</feature>
<comment type="caution">
    <text evidence="2">The sequence shown here is derived from an EMBL/GenBank/DDBJ whole genome shotgun (WGS) entry which is preliminary data.</text>
</comment>
<dbReference type="Proteomes" id="UP000297878">
    <property type="component" value="Unassembled WGS sequence"/>
</dbReference>
<dbReference type="RefSeq" id="WP_135370384.1">
    <property type="nucleotide sequence ID" value="NZ_PYJU01000024.1"/>
</dbReference>
<keyword evidence="1" id="KW-0812">Transmembrane</keyword>
<evidence type="ECO:0000256" key="1">
    <source>
        <dbReference type="SAM" id="Phobius"/>
    </source>
</evidence>
<dbReference type="AlphaFoldDB" id="A0A659MF89"/>
<organism evidence="2 3">
    <name type="scientific">Salmonella enterica subsp. enterica serovar Wernigerode</name>
    <dbReference type="NCBI Taxonomy" id="2565187"/>
    <lineage>
        <taxon>Bacteria</taxon>
        <taxon>Pseudomonadati</taxon>
        <taxon>Pseudomonadota</taxon>
        <taxon>Gammaproteobacteria</taxon>
        <taxon>Enterobacterales</taxon>
        <taxon>Enterobacteriaceae</taxon>
        <taxon>Salmonella</taxon>
    </lineage>
</organism>
<reference evidence="2 3" key="1">
    <citation type="submission" date="2018-03" db="EMBL/GenBank/DDBJ databases">
        <title>Non-Typhoidal Salmonella genome sequencing and assembly.</title>
        <authorList>
            <person name="Matchawe C."/>
        </authorList>
    </citation>
    <scope>NUCLEOTIDE SEQUENCE [LARGE SCALE GENOMIC DNA]</scope>
    <source>
        <strain evidence="2 3">100ev</strain>
    </source>
</reference>
<evidence type="ECO:0000313" key="2">
    <source>
        <dbReference type="EMBL" id="TGC36864.1"/>
    </source>
</evidence>
<evidence type="ECO:0000313" key="3">
    <source>
        <dbReference type="Proteomes" id="UP000297878"/>
    </source>
</evidence>
<protein>
    <recommendedName>
        <fullName evidence="4">HIG1 domain-containing protein</fullName>
    </recommendedName>
</protein>
<accession>A0A659MF89</accession>
<feature type="transmembrane region" description="Helical" evidence="1">
    <location>
        <begin position="49"/>
        <end position="66"/>
    </location>
</feature>
<keyword evidence="1" id="KW-1133">Transmembrane helix</keyword>
<evidence type="ECO:0008006" key="4">
    <source>
        <dbReference type="Google" id="ProtNLM"/>
    </source>
</evidence>